<dbReference type="InterPro" id="IPR052016">
    <property type="entry name" value="Bact_Sigma-Reg"/>
</dbReference>
<evidence type="ECO:0000256" key="3">
    <source>
        <dbReference type="SAM" id="Coils"/>
    </source>
</evidence>
<feature type="coiled-coil region" evidence="3">
    <location>
        <begin position="145"/>
        <end position="182"/>
    </location>
</feature>
<dbReference type="AlphaFoldDB" id="A0A0A6PEF0"/>
<dbReference type="Proteomes" id="UP000030428">
    <property type="component" value="Unassembled WGS sequence"/>
</dbReference>
<evidence type="ECO:0000256" key="2">
    <source>
        <dbReference type="PROSITE-ProRule" id="PRU00169"/>
    </source>
</evidence>
<feature type="modified residue" description="4-aspartylphosphate" evidence="2">
    <location>
        <position position="62"/>
    </location>
</feature>
<organism evidence="5 6">
    <name type="scientific">Candidatus Thiomargarita nelsonii</name>
    <dbReference type="NCBI Taxonomy" id="1003181"/>
    <lineage>
        <taxon>Bacteria</taxon>
        <taxon>Pseudomonadati</taxon>
        <taxon>Pseudomonadota</taxon>
        <taxon>Gammaproteobacteria</taxon>
        <taxon>Thiotrichales</taxon>
        <taxon>Thiotrichaceae</taxon>
        <taxon>Thiomargarita</taxon>
    </lineage>
</organism>
<reference evidence="5 6" key="1">
    <citation type="journal article" date="2016" name="Front. Microbiol.">
        <title>Single-Cell (Meta-)Genomics of a Dimorphic Candidatus Thiomargarita nelsonii Reveals Genomic Plasticity.</title>
        <authorList>
            <person name="Flood B.E."/>
            <person name="Fliss P."/>
            <person name="Jones D.S."/>
            <person name="Dick G.J."/>
            <person name="Jain S."/>
            <person name="Kaster A.K."/>
            <person name="Winkel M."/>
            <person name="Mussmann M."/>
            <person name="Bailey J."/>
        </authorList>
    </citation>
    <scope>NUCLEOTIDE SEQUENCE [LARGE SCALE GENOMIC DNA]</scope>
    <source>
        <strain evidence="5">Hydrate Ridge</strain>
    </source>
</reference>
<dbReference type="Pfam" id="PF07228">
    <property type="entry name" value="SpoIIE"/>
    <property type="match status" value="1"/>
</dbReference>
<name>A0A0A6PEF0_9GAMM</name>
<dbReference type="SMART" id="SM00448">
    <property type="entry name" value="REC"/>
    <property type="match status" value="1"/>
</dbReference>
<dbReference type="Pfam" id="PF00072">
    <property type="entry name" value="Response_reg"/>
    <property type="match status" value="1"/>
</dbReference>
<dbReference type="SMART" id="SM00331">
    <property type="entry name" value="PP2C_SIG"/>
    <property type="match status" value="1"/>
</dbReference>
<evidence type="ECO:0000313" key="5">
    <source>
        <dbReference type="EMBL" id="KHD09130.1"/>
    </source>
</evidence>
<dbReference type="EMBL" id="JSZA02000060">
    <property type="protein sequence ID" value="KHD09130.1"/>
    <property type="molecule type" value="Genomic_DNA"/>
</dbReference>
<evidence type="ECO:0000256" key="1">
    <source>
        <dbReference type="ARBA" id="ARBA00022801"/>
    </source>
</evidence>
<keyword evidence="6" id="KW-1185">Reference proteome</keyword>
<dbReference type="SUPFAM" id="SSF52172">
    <property type="entry name" value="CheY-like"/>
    <property type="match status" value="1"/>
</dbReference>
<proteinExistence type="predicted"/>
<gene>
    <name evidence="5" type="ORF">PN36_16290</name>
</gene>
<dbReference type="PANTHER" id="PTHR43156">
    <property type="entry name" value="STAGE II SPORULATION PROTEIN E-RELATED"/>
    <property type="match status" value="1"/>
</dbReference>
<dbReference type="InterPro" id="IPR011006">
    <property type="entry name" value="CheY-like_superfamily"/>
</dbReference>
<keyword evidence="2" id="KW-0597">Phosphoprotein</keyword>
<protein>
    <recommendedName>
        <fullName evidence="4">Response regulatory domain-containing protein</fullName>
    </recommendedName>
</protein>
<sequence length="427" mass="47951">MNELAIICVDDEPAILDSLDIEIKNVVGEDYVIEMAENGEDALELYEELSENGHEIALVISDYIMPGIKGDELLKRFHTLSPKTITIMLTGQADLSAVGNAIKYANLYRYIAKPWQTEDFKLTITNALNSYTQTQAIAEFQAYLEETVAERTQELQEQAAQLTKANSKIIALNEQLKSENIRMSAELDISRLMQQMLLPPDYELSQIDDLDIAGFLEPADEVGGDYYDVIQHEGRILLSIGDVTGHGLESGVLAIMVQSAVRTLFLNEETDFVKFLGALNKMICQNVARMKAQKNMTLVLLEYQNGQLRLSGQHEDIIVVRDGKVELIDTIDLGFPFGFIDNIADFVSETKIKLNHGDVVVLYTDGITEATNIDKKEYGLERLCEVVKQNWQSSAKKIQQSVIENVKQYIGEQTVFDDITLLVLKRV</sequence>
<comment type="caution">
    <text evidence="5">The sequence shown here is derived from an EMBL/GenBank/DDBJ whole genome shotgun (WGS) entry which is preliminary data.</text>
</comment>
<dbReference type="Gene3D" id="3.40.50.2300">
    <property type="match status" value="1"/>
</dbReference>
<dbReference type="GO" id="GO:0000160">
    <property type="term" value="P:phosphorelay signal transduction system"/>
    <property type="evidence" value="ECO:0007669"/>
    <property type="project" value="InterPro"/>
</dbReference>
<dbReference type="PANTHER" id="PTHR43156:SF2">
    <property type="entry name" value="STAGE II SPORULATION PROTEIN E"/>
    <property type="match status" value="1"/>
</dbReference>
<dbReference type="InterPro" id="IPR001932">
    <property type="entry name" value="PPM-type_phosphatase-like_dom"/>
</dbReference>
<evidence type="ECO:0000313" key="6">
    <source>
        <dbReference type="Proteomes" id="UP000030428"/>
    </source>
</evidence>
<dbReference type="GO" id="GO:0016791">
    <property type="term" value="F:phosphatase activity"/>
    <property type="evidence" value="ECO:0007669"/>
    <property type="project" value="TreeGrafter"/>
</dbReference>
<keyword evidence="3" id="KW-0175">Coiled coil</keyword>
<evidence type="ECO:0000259" key="4">
    <source>
        <dbReference type="PROSITE" id="PS50110"/>
    </source>
</evidence>
<dbReference type="InterPro" id="IPR001789">
    <property type="entry name" value="Sig_transdc_resp-reg_receiver"/>
</dbReference>
<dbReference type="SUPFAM" id="SSF81606">
    <property type="entry name" value="PP2C-like"/>
    <property type="match status" value="1"/>
</dbReference>
<feature type="domain" description="Response regulatory" evidence="4">
    <location>
        <begin position="5"/>
        <end position="128"/>
    </location>
</feature>
<keyword evidence="1" id="KW-0378">Hydrolase</keyword>
<accession>A0A0A6PEF0</accession>
<dbReference type="InterPro" id="IPR036457">
    <property type="entry name" value="PPM-type-like_dom_sf"/>
</dbReference>
<dbReference type="PROSITE" id="PS50110">
    <property type="entry name" value="RESPONSE_REGULATORY"/>
    <property type="match status" value="1"/>
</dbReference>
<dbReference type="Gene3D" id="3.60.40.10">
    <property type="entry name" value="PPM-type phosphatase domain"/>
    <property type="match status" value="1"/>
</dbReference>